<evidence type="ECO:0000256" key="2">
    <source>
        <dbReference type="ARBA" id="ARBA00004586"/>
    </source>
</evidence>
<evidence type="ECO:0000313" key="15">
    <source>
        <dbReference type="Proteomes" id="UP000669133"/>
    </source>
</evidence>
<evidence type="ECO:0000256" key="8">
    <source>
        <dbReference type="ARBA" id="ARBA00022824"/>
    </source>
</evidence>
<feature type="transmembrane region" description="Helical" evidence="13">
    <location>
        <begin position="53"/>
        <end position="76"/>
    </location>
</feature>
<evidence type="ECO:0000256" key="11">
    <source>
        <dbReference type="ARBA" id="ARBA00023136"/>
    </source>
</evidence>
<dbReference type="GeneID" id="93651663"/>
<dbReference type="GO" id="GO:0005789">
    <property type="term" value="C:endoplasmic reticulum membrane"/>
    <property type="evidence" value="ECO:0007669"/>
    <property type="project" value="UniProtKB-SubCell"/>
</dbReference>
<dbReference type="RefSeq" id="XP_067548383.1">
    <property type="nucleotide sequence ID" value="XM_067691956.1"/>
</dbReference>
<evidence type="ECO:0000256" key="7">
    <source>
        <dbReference type="ARBA" id="ARBA00022692"/>
    </source>
</evidence>
<evidence type="ECO:0000256" key="9">
    <source>
        <dbReference type="ARBA" id="ARBA00022842"/>
    </source>
</evidence>
<evidence type="ECO:0000313" key="14">
    <source>
        <dbReference type="EMBL" id="KAG5419267.1"/>
    </source>
</evidence>
<dbReference type="PANTHER" id="PTHR21528:SF0">
    <property type="entry name" value="DEHYDRODOLICHYL DIPHOSPHATE SYNTHASE COMPLEX SUBUNIT NUS1"/>
    <property type="match status" value="1"/>
</dbReference>
<evidence type="ECO:0000256" key="12">
    <source>
        <dbReference type="ARBA" id="ARBA00047353"/>
    </source>
</evidence>
<dbReference type="GO" id="GO:0045547">
    <property type="term" value="F:ditrans,polycis-polyprenyl diphosphate synthase [(2E,6E)-farnesyl diphosphate specific] activity"/>
    <property type="evidence" value="ECO:0007669"/>
    <property type="project" value="UniProtKB-EC"/>
</dbReference>
<keyword evidence="10 13" id="KW-1133">Transmembrane helix</keyword>
<keyword evidence="8" id="KW-0256">Endoplasmic reticulum</keyword>
<evidence type="ECO:0000256" key="13">
    <source>
        <dbReference type="SAM" id="Phobius"/>
    </source>
</evidence>
<dbReference type="SUPFAM" id="SSF64005">
    <property type="entry name" value="Undecaprenyl diphosphate synthase"/>
    <property type="match status" value="1"/>
</dbReference>
<dbReference type="InterPro" id="IPR036424">
    <property type="entry name" value="UPP_synth-like_sf"/>
</dbReference>
<comment type="caution">
    <text evidence="14">The sequence shown here is derived from an EMBL/GenBank/DDBJ whole genome shotgun (WGS) entry which is preliminary data.</text>
</comment>
<comment type="catalytic activity">
    <reaction evidence="12">
        <text>n isopentenyl diphosphate + (2E,6E)-farnesyl diphosphate = a di-trans,poly-cis-polyprenyl diphosphate + n diphosphate</text>
        <dbReference type="Rhea" id="RHEA:53008"/>
        <dbReference type="Rhea" id="RHEA-COMP:19494"/>
        <dbReference type="ChEBI" id="CHEBI:33019"/>
        <dbReference type="ChEBI" id="CHEBI:128769"/>
        <dbReference type="ChEBI" id="CHEBI:136960"/>
        <dbReference type="ChEBI" id="CHEBI:175763"/>
        <dbReference type="EC" id="2.5.1.87"/>
    </reaction>
</comment>
<sequence length="359" mass="40517">MSALKSPRIVEDVRLNNNGEVKLKDVTNEVKSRQKITKNDVVNNAPPSTIRTVNIFTIIVQLIHRFFTIGLVASGASMTSLIMYYINHLILLNLFFTIAIYKNVLFIYRKLYLKFLTLTYYPNKSPQVIRDDVNQLAKIPKSVSCILDLKDDDDENGGKDGLYNQISELSAWSVSAGISRLVIYEYTGSINQTSESLLDLSKVITRNLISYFGSEAIPTFSLKVPHKNLILYSDESISLSSTEAPRETTVDLEIDLLSRVDGKPTIVELTKTMSELAVNKELSVNDITIDLIDEELVELVGPEPDLLISFAPSLNLEDYPPWHIRLTEIYWEPENKDVSYAVFIRALKQFAQCKVNAGK</sequence>
<comment type="subcellular location">
    <subcellularLocation>
        <location evidence="2">Endoplasmic reticulum membrane</location>
    </subcellularLocation>
</comment>
<evidence type="ECO:0000256" key="10">
    <source>
        <dbReference type="ARBA" id="ARBA00022989"/>
    </source>
</evidence>
<keyword evidence="6" id="KW-0808">Transferase</keyword>
<dbReference type="EMBL" id="JAEOAQ010000003">
    <property type="protein sequence ID" value="KAG5419267.1"/>
    <property type="molecule type" value="Genomic_DNA"/>
</dbReference>
<comment type="cofactor">
    <cofactor evidence="1">
        <name>Mg(2+)</name>
        <dbReference type="ChEBI" id="CHEBI:18420"/>
    </cofactor>
</comment>
<accession>A0A8H7ZIH0</accession>
<dbReference type="OrthoDB" id="19639at2759"/>
<keyword evidence="11 13" id="KW-0472">Membrane</keyword>
<dbReference type="PANTHER" id="PTHR21528">
    <property type="entry name" value="DEHYDRODOLICHYL DIPHOSPHATE SYNTHASE COMPLEX SUBUNIT NUS1"/>
    <property type="match status" value="1"/>
</dbReference>
<name>A0A8H7ZIH0_9ASCO</name>
<keyword evidence="7 13" id="KW-0812">Transmembrane</keyword>
<organism evidence="14 15">
    <name type="scientific">Candida metapsilosis</name>
    <dbReference type="NCBI Taxonomy" id="273372"/>
    <lineage>
        <taxon>Eukaryota</taxon>
        <taxon>Fungi</taxon>
        <taxon>Dikarya</taxon>
        <taxon>Ascomycota</taxon>
        <taxon>Saccharomycotina</taxon>
        <taxon>Pichiomycetes</taxon>
        <taxon>Debaryomycetaceae</taxon>
        <taxon>Candida/Lodderomyces clade</taxon>
        <taxon>Candida</taxon>
    </lineage>
</organism>
<evidence type="ECO:0000256" key="4">
    <source>
        <dbReference type="ARBA" id="ARBA00005432"/>
    </source>
</evidence>
<dbReference type="Gene3D" id="3.40.1180.10">
    <property type="entry name" value="Decaprenyl diphosphate synthase-like"/>
    <property type="match status" value="1"/>
</dbReference>
<proteinExistence type="inferred from homology"/>
<dbReference type="InterPro" id="IPR038887">
    <property type="entry name" value="Nus1/NgBR"/>
</dbReference>
<comment type="pathway">
    <text evidence="3">Protein modification; protein glycosylation.</text>
</comment>
<comment type="similarity">
    <text evidence="4">Belongs to the UPP synthase family.</text>
</comment>
<keyword evidence="9" id="KW-0460">Magnesium</keyword>
<dbReference type="AlphaFoldDB" id="A0A8H7ZIH0"/>
<evidence type="ECO:0000256" key="6">
    <source>
        <dbReference type="ARBA" id="ARBA00022679"/>
    </source>
</evidence>
<gene>
    <name evidence="14" type="ORF">I9W82_003034</name>
</gene>
<evidence type="ECO:0000256" key="3">
    <source>
        <dbReference type="ARBA" id="ARBA00004922"/>
    </source>
</evidence>
<keyword evidence="15" id="KW-1185">Reference proteome</keyword>
<evidence type="ECO:0000256" key="1">
    <source>
        <dbReference type="ARBA" id="ARBA00001946"/>
    </source>
</evidence>
<feature type="transmembrane region" description="Helical" evidence="13">
    <location>
        <begin position="82"/>
        <end position="101"/>
    </location>
</feature>
<dbReference type="GO" id="GO:1904423">
    <property type="term" value="C:dehydrodolichyl diphosphate synthase complex"/>
    <property type="evidence" value="ECO:0007669"/>
    <property type="project" value="InterPro"/>
</dbReference>
<protein>
    <recommendedName>
        <fullName evidence="5">ditrans,polycis-polyprenyl diphosphate synthase [(2E,6E)-farnesyldiphosphate specific]</fullName>
        <ecNumber evidence="5">2.5.1.87</ecNumber>
    </recommendedName>
</protein>
<evidence type="ECO:0000256" key="5">
    <source>
        <dbReference type="ARBA" id="ARBA00012596"/>
    </source>
</evidence>
<dbReference type="EC" id="2.5.1.87" evidence="5"/>
<reference evidence="14 15" key="1">
    <citation type="submission" date="2020-12" db="EMBL/GenBank/DDBJ databases">
        <title>Effect of drift, selection, and recombination on the evolution of hybrid genomes in Candida yeast pathogens.</title>
        <authorList>
            <person name="Mixao V."/>
            <person name="Ksiezopolska E."/>
            <person name="Saus E."/>
            <person name="Boekhout T."/>
            <person name="Gacser A."/>
            <person name="Gabaldon T."/>
        </authorList>
    </citation>
    <scope>NUCLEOTIDE SEQUENCE [LARGE SCALE GENOMIC DNA]</scope>
    <source>
        <strain evidence="14 15">BP57</strain>
    </source>
</reference>
<dbReference type="UniPathway" id="UPA00378"/>
<dbReference type="Proteomes" id="UP000669133">
    <property type="component" value="Unassembled WGS sequence"/>
</dbReference>